<comment type="similarity">
    <text evidence="7">Belongs to the ATPase delta chain family.</text>
</comment>
<reference evidence="9" key="1">
    <citation type="journal article" date="2015" name="BMC Genomics">
        <title>Comparative genomics of Fructobacillus spp. and Leuconostoc spp. reveals niche-specific evolution of Fructobacillus spp.</title>
        <authorList>
            <person name="Endo A."/>
            <person name="Tanizawa Y."/>
            <person name="Tanaka N."/>
            <person name="Maeno S."/>
            <person name="Kumar H."/>
            <person name="Shiwa Y."/>
            <person name="Okada S."/>
            <person name="Yoshikawa H."/>
            <person name="Dicks L."/>
            <person name="Nakagawa J."/>
            <person name="Arita M."/>
        </authorList>
    </citation>
    <scope>NUCLEOTIDE SEQUENCE [LARGE SCALE GENOMIC DNA]</scope>
    <source>
        <strain evidence="9">F214-1</strain>
    </source>
</reference>
<keyword evidence="7" id="KW-1003">Cell membrane</keyword>
<keyword evidence="10" id="KW-1185">Reference proteome</keyword>
<dbReference type="Proteomes" id="UP000064514">
    <property type="component" value="Unassembled WGS sequence"/>
</dbReference>
<keyword evidence="2 7" id="KW-0813">Transport</keyword>
<dbReference type="Gene3D" id="1.10.520.20">
    <property type="entry name" value="N-terminal domain of the delta subunit of the F1F0-ATP synthase"/>
    <property type="match status" value="1"/>
</dbReference>
<evidence type="ECO:0000256" key="7">
    <source>
        <dbReference type="HAMAP-Rule" id="MF_01416"/>
    </source>
</evidence>
<dbReference type="InterPro" id="IPR000711">
    <property type="entry name" value="ATPase_OSCP/dsu"/>
</dbReference>
<keyword evidence="4 7" id="KW-0406">Ion transport</keyword>
<evidence type="ECO:0000256" key="1">
    <source>
        <dbReference type="ARBA" id="ARBA00004370"/>
    </source>
</evidence>
<evidence type="ECO:0000256" key="6">
    <source>
        <dbReference type="ARBA" id="ARBA00023310"/>
    </source>
</evidence>
<protein>
    <recommendedName>
        <fullName evidence="7">ATP synthase subunit delta</fullName>
    </recommendedName>
    <alternativeName>
        <fullName evidence="7">ATP synthase F(1) sector subunit delta</fullName>
    </alternativeName>
    <alternativeName>
        <fullName evidence="7">F-type ATPase subunit delta</fullName>
        <shortName evidence="7">F-ATPase subunit delta</shortName>
    </alternativeName>
</protein>
<dbReference type="EMBL" id="CAUZLT010000003">
    <property type="protein sequence ID" value="CAK1244174.1"/>
    <property type="molecule type" value="Genomic_DNA"/>
</dbReference>
<gene>
    <name evidence="7 9" type="primary">atpH</name>
    <name evidence="9" type="ORF">FTRO_0070510</name>
    <name evidence="8" type="ORF">R53137_KAKDMLNK_00965</name>
</gene>
<accession>A0A3F3HAQ3</accession>
<dbReference type="GO" id="GO:0046933">
    <property type="term" value="F:proton-transporting ATP synthase activity, rotational mechanism"/>
    <property type="evidence" value="ECO:0007669"/>
    <property type="project" value="UniProtKB-UniRule"/>
</dbReference>
<keyword evidence="5 7" id="KW-0472">Membrane</keyword>
<dbReference type="GO" id="GO:0005886">
    <property type="term" value="C:plasma membrane"/>
    <property type="evidence" value="ECO:0007669"/>
    <property type="project" value="UniProtKB-SubCell"/>
</dbReference>
<dbReference type="GO" id="GO:0045259">
    <property type="term" value="C:proton-transporting ATP synthase complex"/>
    <property type="evidence" value="ECO:0007669"/>
    <property type="project" value="UniProtKB-KW"/>
</dbReference>
<keyword evidence="7" id="KW-0139">CF(1)</keyword>
<proteinExistence type="inferred from homology"/>
<organism evidence="9">
    <name type="scientific">Fructobacillus tropaeoli</name>
    <dbReference type="NCBI Taxonomy" id="709323"/>
    <lineage>
        <taxon>Bacteria</taxon>
        <taxon>Bacillati</taxon>
        <taxon>Bacillota</taxon>
        <taxon>Bacilli</taxon>
        <taxon>Lactobacillales</taxon>
        <taxon>Lactobacillaceae</taxon>
        <taxon>Fructobacillus</taxon>
    </lineage>
</organism>
<dbReference type="InterPro" id="IPR026015">
    <property type="entry name" value="ATP_synth_OSCP/delta_N_sf"/>
</dbReference>
<comment type="function">
    <text evidence="7">F(1)F(0) ATP synthase produces ATP from ADP in the presence of a proton or sodium gradient. F-type ATPases consist of two structural domains, F(1) containing the extramembraneous catalytic core and F(0) containing the membrane proton channel, linked together by a central stalk and a peripheral stalk. During catalysis, ATP synthesis in the catalytic domain of F(1) is coupled via a rotary mechanism of the central stalk subunits to proton translocation.</text>
</comment>
<dbReference type="EMBL" id="DF968084">
    <property type="protein sequence ID" value="GAP04688.1"/>
    <property type="molecule type" value="Genomic_DNA"/>
</dbReference>
<evidence type="ECO:0000313" key="8">
    <source>
        <dbReference type="EMBL" id="CAK1244174.1"/>
    </source>
</evidence>
<dbReference type="HAMAP" id="MF_01416">
    <property type="entry name" value="ATP_synth_delta_bact"/>
    <property type="match status" value="1"/>
</dbReference>
<dbReference type="STRING" id="709323.GCA_001047135_01250"/>
<dbReference type="Proteomes" id="UP001314262">
    <property type="component" value="Unassembled WGS sequence"/>
</dbReference>
<evidence type="ECO:0000313" key="10">
    <source>
        <dbReference type="Proteomes" id="UP001314262"/>
    </source>
</evidence>
<comment type="function">
    <text evidence="7">This protein is part of the stalk that links CF(0) to CF(1). It either transmits conformational changes from CF(0) to CF(1) or is implicated in proton conduction.</text>
</comment>
<comment type="subcellular location">
    <subcellularLocation>
        <location evidence="7">Cell membrane</location>
        <topology evidence="7">Peripheral membrane protein</topology>
    </subcellularLocation>
    <subcellularLocation>
        <location evidence="1">Membrane</location>
    </subcellularLocation>
</comment>
<dbReference type="PRINTS" id="PR00125">
    <property type="entry name" value="ATPASEDELTA"/>
</dbReference>
<keyword evidence="3 7" id="KW-0375">Hydrogen ion transport</keyword>
<dbReference type="AlphaFoldDB" id="A0A3F3HAQ3"/>
<dbReference type="SUPFAM" id="SSF47928">
    <property type="entry name" value="N-terminal domain of the delta subunit of the F1F0-ATP synthase"/>
    <property type="match status" value="1"/>
</dbReference>
<evidence type="ECO:0000313" key="9">
    <source>
        <dbReference type="EMBL" id="GAP04688.1"/>
    </source>
</evidence>
<reference evidence="8 10" key="2">
    <citation type="submission" date="2023-10" db="EMBL/GenBank/DDBJ databases">
        <authorList>
            <person name="Botero Cardona J."/>
        </authorList>
    </citation>
    <scope>NUCLEOTIDE SEQUENCE [LARGE SCALE GENOMIC DNA]</scope>
    <source>
        <strain evidence="8 10">R-53137</strain>
    </source>
</reference>
<evidence type="ECO:0000256" key="4">
    <source>
        <dbReference type="ARBA" id="ARBA00023065"/>
    </source>
</evidence>
<sequence length="180" mass="19562">MAKQKEKIVNQYAQAILAYADEHNVLENISADLLAIRSVVVAEPKLTSLLTAQTISDADQGGLVDALTQGADNAVVNLVKILLAHHHFAYLPAVVDRFFDLYQQSQGIQAVTITTAVEADEDQKERLSNAFKKQSGAKKIQATYKVDQDIIGGVVMQSKSLLIDGSLQTKIAKMRAELLG</sequence>
<keyword evidence="6 7" id="KW-0066">ATP synthesis</keyword>
<dbReference type="NCBIfam" id="TIGR01145">
    <property type="entry name" value="ATP_synt_delta"/>
    <property type="match status" value="1"/>
</dbReference>
<name>A0A3F3HAQ3_9LACO</name>
<dbReference type="PANTHER" id="PTHR11910">
    <property type="entry name" value="ATP SYNTHASE DELTA CHAIN"/>
    <property type="match status" value="1"/>
</dbReference>
<dbReference type="RefSeq" id="WP_059394049.1">
    <property type="nucleotide sequence ID" value="NZ_BOJU01000003.1"/>
</dbReference>
<dbReference type="Pfam" id="PF00213">
    <property type="entry name" value="OSCP"/>
    <property type="match status" value="1"/>
</dbReference>
<evidence type="ECO:0000256" key="5">
    <source>
        <dbReference type="ARBA" id="ARBA00023136"/>
    </source>
</evidence>
<evidence type="ECO:0000256" key="2">
    <source>
        <dbReference type="ARBA" id="ARBA00022448"/>
    </source>
</evidence>
<evidence type="ECO:0000256" key="3">
    <source>
        <dbReference type="ARBA" id="ARBA00022781"/>
    </source>
</evidence>